<reference evidence="1 2" key="1">
    <citation type="submission" date="2011-12" db="EMBL/GenBank/DDBJ databases">
        <title>The genome sequence of the flagella-specific Agrobacterium bacteriophage 7-7-1.</title>
        <authorList>
            <person name="Schmitt R."/>
            <person name="Van den Bossche A."/>
            <person name="Lavigne R."/>
            <person name="Kropinski A.M."/>
        </authorList>
    </citation>
    <scope>NUCLEOTIDE SEQUENCE [LARGE SCALE GENOMIC DNA]</scope>
</reference>
<gene>
    <name evidence="1" type="ORF">7-7-1_00018</name>
</gene>
<name>J7FAE1_9CAUD</name>
<dbReference type="KEGG" id="vg:14011971"/>
<accession>J7FAE1</accession>
<evidence type="ECO:0000313" key="1">
    <source>
        <dbReference type="EMBL" id="AFH19716.1"/>
    </source>
</evidence>
<dbReference type="GeneID" id="14011971"/>
<organism evidence="1 2">
    <name type="scientific">Agrobacterium phage 7-7-1</name>
    <dbReference type="NCBI Taxonomy" id="1161931"/>
    <lineage>
        <taxon>Viruses</taxon>
        <taxon>Duplodnaviria</taxon>
        <taxon>Heunggongvirae</taxon>
        <taxon>Uroviricota</taxon>
        <taxon>Caudoviricetes</taxon>
        <taxon>Schmittlotzvirus</taxon>
        <taxon>Schmittlotzvirus sv771</taxon>
    </lineage>
</organism>
<dbReference type="RefSeq" id="YP_007006474.1">
    <property type="nucleotide sequence ID" value="NC_019519.1"/>
</dbReference>
<sequence>MDVLEERAIENIAAAMERIYKRGYIDADGQHLTNDRDFHKVSEFIATRKKENSK</sequence>
<dbReference type="EMBL" id="JQ312117">
    <property type="protein sequence ID" value="AFH19716.1"/>
    <property type="molecule type" value="Genomic_DNA"/>
</dbReference>
<dbReference type="Proteomes" id="UP000003754">
    <property type="component" value="Segment"/>
</dbReference>
<proteinExistence type="predicted"/>
<keyword evidence="2" id="KW-1185">Reference proteome</keyword>
<evidence type="ECO:0000313" key="2">
    <source>
        <dbReference type="Proteomes" id="UP000003754"/>
    </source>
</evidence>
<protein>
    <submittedName>
        <fullName evidence="1">Uncharacterized protein</fullName>
    </submittedName>
</protein>